<keyword evidence="6" id="KW-0418">Kinase</keyword>
<dbReference type="Gene3D" id="3.30.450.40">
    <property type="match status" value="1"/>
</dbReference>
<evidence type="ECO:0000256" key="2">
    <source>
        <dbReference type="ARBA" id="ARBA00012438"/>
    </source>
</evidence>
<dbReference type="PROSITE" id="PS50113">
    <property type="entry name" value="PAC"/>
    <property type="match status" value="1"/>
</dbReference>
<dbReference type="CDD" id="cd00082">
    <property type="entry name" value="HisKA"/>
    <property type="match status" value="1"/>
</dbReference>
<dbReference type="Pfam" id="PF13426">
    <property type="entry name" value="PAS_9"/>
    <property type="match status" value="1"/>
</dbReference>
<name>A0ABS9HMW5_9GAMM</name>
<dbReference type="Pfam" id="PF00072">
    <property type="entry name" value="Response_reg"/>
    <property type="match status" value="1"/>
</dbReference>
<dbReference type="InterPro" id="IPR036097">
    <property type="entry name" value="HisK_dim/P_sf"/>
</dbReference>
<dbReference type="SMART" id="SM00388">
    <property type="entry name" value="HisKA"/>
    <property type="match status" value="1"/>
</dbReference>
<evidence type="ECO:0000256" key="5">
    <source>
        <dbReference type="ARBA" id="ARBA00022741"/>
    </source>
</evidence>
<dbReference type="PROSITE" id="PS50112">
    <property type="entry name" value="PAS"/>
    <property type="match status" value="1"/>
</dbReference>
<dbReference type="PANTHER" id="PTHR43065">
    <property type="entry name" value="SENSOR HISTIDINE KINASE"/>
    <property type="match status" value="1"/>
</dbReference>
<dbReference type="SMART" id="SM00091">
    <property type="entry name" value="PAS"/>
    <property type="match status" value="1"/>
</dbReference>
<dbReference type="SUPFAM" id="SSF55781">
    <property type="entry name" value="GAF domain-like"/>
    <property type="match status" value="1"/>
</dbReference>
<dbReference type="InterPro" id="IPR001789">
    <property type="entry name" value="Sig_transdc_resp-reg_receiver"/>
</dbReference>
<comment type="caution">
    <text evidence="14">The sequence shown here is derived from an EMBL/GenBank/DDBJ whole genome shotgun (WGS) entry which is preliminary data.</text>
</comment>
<dbReference type="InterPro" id="IPR000700">
    <property type="entry name" value="PAS-assoc_C"/>
</dbReference>
<evidence type="ECO:0000256" key="7">
    <source>
        <dbReference type="ARBA" id="ARBA00022840"/>
    </source>
</evidence>
<dbReference type="SUPFAM" id="SSF55785">
    <property type="entry name" value="PYP-like sensor domain (PAS domain)"/>
    <property type="match status" value="1"/>
</dbReference>
<keyword evidence="8" id="KW-0902">Two-component regulatory system</keyword>
<dbReference type="Gene3D" id="3.30.565.10">
    <property type="entry name" value="Histidine kinase-like ATPase, C-terminal domain"/>
    <property type="match status" value="1"/>
</dbReference>
<dbReference type="Gene3D" id="1.10.287.130">
    <property type="match status" value="1"/>
</dbReference>
<feature type="domain" description="PAC" evidence="13">
    <location>
        <begin position="74"/>
        <end position="126"/>
    </location>
</feature>
<reference evidence="14" key="2">
    <citation type="submission" date="2022-01" db="EMBL/GenBank/DDBJ databases">
        <authorList>
            <person name="Zhou L.Y."/>
        </authorList>
    </citation>
    <scope>NUCLEOTIDE SEQUENCE</scope>
    <source>
        <strain evidence="14">TLK-CK17</strain>
    </source>
</reference>
<dbReference type="CDD" id="cd00130">
    <property type="entry name" value="PAS"/>
    <property type="match status" value="1"/>
</dbReference>
<dbReference type="Proteomes" id="UP001430796">
    <property type="component" value="Unassembled WGS sequence"/>
</dbReference>
<accession>A0ABS9HMW5</accession>
<dbReference type="EMBL" id="JAKJPO010000001">
    <property type="protein sequence ID" value="MCF7220359.1"/>
    <property type="molecule type" value="Genomic_DNA"/>
</dbReference>
<dbReference type="InterPro" id="IPR003661">
    <property type="entry name" value="HisK_dim/P_dom"/>
</dbReference>
<dbReference type="SMART" id="SM00448">
    <property type="entry name" value="REC"/>
    <property type="match status" value="1"/>
</dbReference>
<dbReference type="Pfam" id="PF02518">
    <property type="entry name" value="HATPase_c"/>
    <property type="match status" value="1"/>
</dbReference>
<dbReference type="InterPro" id="IPR011006">
    <property type="entry name" value="CheY-like_superfamily"/>
</dbReference>
<dbReference type="SMART" id="SM00387">
    <property type="entry name" value="HATPase_c"/>
    <property type="match status" value="1"/>
</dbReference>
<dbReference type="SUPFAM" id="SSF52172">
    <property type="entry name" value="CheY-like"/>
    <property type="match status" value="1"/>
</dbReference>
<dbReference type="PROSITE" id="PS50109">
    <property type="entry name" value="HIS_KIN"/>
    <property type="match status" value="1"/>
</dbReference>
<gene>
    <name evidence="14" type="ORF">L3V18_00940</name>
</gene>
<evidence type="ECO:0000256" key="6">
    <source>
        <dbReference type="ARBA" id="ARBA00022777"/>
    </source>
</evidence>
<comment type="catalytic activity">
    <reaction evidence="1">
        <text>ATP + protein L-histidine = ADP + protein N-phospho-L-histidine.</text>
        <dbReference type="EC" id="2.7.13.3"/>
    </reaction>
</comment>
<dbReference type="SUPFAM" id="SSF55874">
    <property type="entry name" value="ATPase domain of HSP90 chaperone/DNA topoisomerase II/histidine kinase"/>
    <property type="match status" value="1"/>
</dbReference>
<dbReference type="SUPFAM" id="SSF47384">
    <property type="entry name" value="Homodimeric domain of signal transducing histidine kinase"/>
    <property type="match status" value="1"/>
</dbReference>
<evidence type="ECO:0000256" key="1">
    <source>
        <dbReference type="ARBA" id="ARBA00000085"/>
    </source>
</evidence>
<dbReference type="RefSeq" id="WP_237052749.1">
    <property type="nucleotide sequence ID" value="NZ_JAKJPO010000001.1"/>
</dbReference>
<evidence type="ECO:0000256" key="4">
    <source>
        <dbReference type="ARBA" id="ARBA00022679"/>
    </source>
</evidence>
<organism evidence="14 15">
    <name type="scientific">Marilutibacter chinensis</name>
    <dbReference type="NCBI Taxonomy" id="2912247"/>
    <lineage>
        <taxon>Bacteria</taxon>
        <taxon>Pseudomonadati</taxon>
        <taxon>Pseudomonadota</taxon>
        <taxon>Gammaproteobacteria</taxon>
        <taxon>Lysobacterales</taxon>
        <taxon>Lysobacteraceae</taxon>
        <taxon>Marilutibacter</taxon>
    </lineage>
</organism>
<dbReference type="Gene3D" id="3.40.50.2300">
    <property type="match status" value="1"/>
</dbReference>
<evidence type="ECO:0000256" key="9">
    <source>
        <dbReference type="PROSITE-ProRule" id="PRU00169"/>
    </source>
</evidence>
<reference evidence="14" key="1">
    <citation type="submission" date="2022-01" db="EMBL/GenBank/DDBJ databases">
        <title>Lysobacter chinensis sp. nov., a bacterium isolated from cow dung compost.</title>
        <authorList>
            <person name="Liu Y."/>
        </authorList>
    </citation>
    <scope>NUCLEOTIDE SEQUENCE</scope>
    <source>
        <strain evidence="14">TLK-CK17</strain>
    </source>
</reference>
<feature type="domain" description="PAS" evidence="12">
    <location>
        <begin position="1"/>
        <end position="50"/>
    </location>
</feature>
<dbReference type="NCBIfam" id="TIGR00229">
    <property type="entry name" value="sensory_box"/>
    <property type="match status" value="1"/>
</dbReference>
<dbReference type="InterPro" id="IPR035965">
    <property type="entry name" value="PAS-like_dom_sf"/>
</dbReference>
<dbReference type="EC" id="2.7.13.3" evidence="2"/>
<proteinExistence type="predicted"/>
<protein>
    <recommendedName>
        <fullName evidence="2">histidine kinase</fullName>
        <ecNumber evidence="2">2.7.13.3</ecNumber>
    </recommendedName>
</protein>
<keyword evidence="7" id="KW-0067">ATP-binding</keyword>
<sequence>MLEQLFELIPDAMIVVDREGRIVRANSHAERLFGYPAGDLEGLSIEALMPVEMRDRHSRHRAEYMAHPRVRPMGDASLSLIGQRLDGGQFPVEISLGPIRTPDDMQYLALVRDVSESQRVRQALVRARYDALAARIGQVAMASGNDSDVIDMLPEQLVQALQAEAAAVILVTPDRAHARVVATHGIESRQLERFVRRPQRDTAVWRALANDQPVIVESLGHDEPDGWPQPMSGQASSVAVMPMSDRERPIGALIVMAQDTRRFSHDAMHLLRMTASLLTTSIQRRHTEEQLAHAQRLDAIGQLTGGVAHDFNNLLTVISGNLQLLEAREDLPPGAKGLIASASRATSRGADLTAKLLAFARRQRLSPQALEPEVLLAEMASMLRRTLGETIRIAVECQQPIANVFADSTLLDSALVNLALNARDAMPRGGEVTLSARECRIGSAGHDAEPGPGHYVMFSVGDTGCGMDPATLAHAVEPFFTTKKSGNGLGLSMVYGFIKQSGGYMHIDSRPSHGTRVEIYLPVATGSSRSAETSSASAPLEADGGKTVLVVEDEDEVRTIAEAFLHSLGYRVVSAGNAAEALQRLRETPSISLLFSDVRLGEGMDGYELARAACAMRPGLAVLMTSGYDENSVSPGEQHGFELMRKPYRRDELAAALKRCAGSRA</sequence>
<evidence type="ECO:0000256" key="3">
    <source>
        <dbReference type="ARBA" id="ARBA00022553"/>
    </source>
</evidence>
<feature type="domain" description="Response regulatory" evidence="11">
    <location>
        <begin position="547"/>
        <end position="661"/>
    </location>
</feature>
<dbReference type="InterPro" id="IPR005467">
    <property type="entry name" value="His_kinase_dom"/>
</dbReference>
<dbReference type="InterPro" id="IPR000014">
    <property type="entry name" value="PAS"/>
</dbReference>
<dbReference type="InterPro" id="IPR003594">
    <property type="entry name" value="HATPase_dom"/>
</dbReference>
<keyword evidence="5" id="KW-0547">Nucleotide-binding</keyword>
<dbReference type="PANTHER" id="PTHR43065:SF46">
    <property type="entry name" value="C4-DICARBOXYLATE TRANSPORT SENSOR PROTEIN DCTB"/>
    <property type="match status" value="1"/>
</dbReference>
<dbReference type="InterPro" id="IPR036890">
    <property type="entry name" value="HATPase_C_sf"/>
</dbReference>
<keyword evidence="15" id="KW-1185">Reference proteome</keyword>
<dbReference type="InterPro" id="IPR003018">
    <property type="entry name" value="GAF"/>
</dbReference>
<evidence type="ECO:0000259" key="10">
    <source>
        <dbReference type="PROSITE" id="PS50109"/>
    </source>
</evidence>
<dbReference type="InterPro" id="IPR004358">
    <property type="entry name" value="Sig_transdc_His_kin-like_C"/>
</dbReference>
<evidence type="ECO:0000313" key="14">
    <source>
        <dbReference type="EMBL" id="MCF7220359.1"/>
    </source>
</evidence>
<keyword evidence="4" id="KW-0808">Transferase</keyword>
<feature type="modified residue" description="4-aspartylphosphate" evidence="9">
    <location>
        <position position="597"/>
    </location>
</feature>
<evidence type="ECO:0000259" key="11">
    <source>
        <dbReference type="PROSITE" id="PS50110"/>
    </source>
</evidence>
<dbReference type="PRINTS" id="PR00344">
    <property type="entry name" value="BCTRLSENSOR"/>
</dbReference>
<keyword evidence="3 9" id="KW-0597">Phosphoprotein</keyword>
<dbReference type="InterPro" id="IPR029016">
    <property type="entry name" value="GAF-like_dom_sf"/>
</dbReference>
<dbReference type="Gene3D" id="3.30.450.20">
    <property type="entry name" value="PAS domain"/>
    <property type="match status" value="1"/>
</dbReference>
<dbReference type="Pfam" id="PF00512">
    <property type="entry name" value="HisKA"/>
    <property type="match status" value="1"/>
</dbReference>
<dbReference type="SMART" id="SM00065">
    <property type="entry name" value="GAF"/>
    <property type="match status" value="1"/>
</dbReference>
<dbReference type="PROSITE" id="PS50110">
    <property type="entry name" value="RESPONSE_REGULATORY"/>
    <property type="match status" value="1"/>
</dbReference>
<evidence type="ECO:0000313" key="15">
    <source>
        <dbReference type="Proteomes" id="UP001430796"/>
    </source>
</evidence>
<evidence type="ECO:0000259" key="12">
    <source>
        <dbReference type="PROSITE" id="PS50112"/>
    </source>
</evidence>
<evidence type="ECO:0000259" key="13">
    <source>
        <dbReference type="PROSITE" id="PS50113"/>
    </source>
</evidence>
<dbReference type="Pfam" id="PF13185">
    <property type="entry name" value="GAF_2"/>
    <property type="match status" value="1"/>
</dbReference>
<evidence type="ECO:0000256" key="8">
    <source>
        <dbReference type="ARBA" id="ARBA00023012"/>
    </source>
</evidence>
<feature type="domain" description="Histidine kinase" evidence="10">
    <location>
        <begin position="306"/>
        <end position="525"/>
    </location>
</feature>